<dbReference type="Gene3D" id="2.40.50.140">
    <property type="entry name" value="Nucleic acid-binding proteins"/>
    <property type="match status" value="1"/>
</dbReference>
<dbReference type="SUPFAM" id="SSF50249">
    <property type="entry name" value="Nucleic acid-binding proteins"/>
    <property type="match status" value="1"/>
</dbReference>
<evidence type="ECO:0000313" key="10">
    <source>
        <dbReference type="Proteomes" id="UP000177268"/>
    </source>
</evidence>
<feature type="domain" description="Large ribosomal subunit protein uL2 C-terminal" evidence="7">
    <location>
        <begin position="113"/>
        <end position="242"/>
    </location>
</feature>
<dbReference type="Pfam" id="PF00181">
    <property type="entry name" value="Ribosomal_L2_N"/>
    <property type="match status" value="1"/>
</dbReference>
<evidence type="ECO:0000256" key="2">
    <source>
        <dbReference type="ARBA" id="ARBA00022980"/>
    </source>
</evidence>
<evidence type="ECO:0000256" key="1">
    <source>
        <dbReference type="ARBA" id="ARBA00005636"/>
    </source>
</evidence>
<dbReference type="InterPro" id="IPR014726">
    <property type="entry name" value="Ribosomal_uL2_dom3"/>
</dbReference>
<dbReference type="GO" id="GO:0016740">
    <property type="term" value="F:transferase activity"/>
    <property type="evidence" value="ECO:0007669"/>
    <property type="project" value="InterPro"/>
</dbReference>
<dbReference type="Proteomes" id="UP000177268">
    <property type="component" value="Unassembled WGS sequence"/>
</dbReference>
<comment type="caution">
    <text evidence="9">The sequence shown here is derived from an EMBL/GenBank/DDBJ whole genome shotgun (WGS) entry which is preliminary data.</text>
</comment>
<protein>
    <recommendedName>
        <fullName evidence="4 5">Large ribosomal subunit protein uL2</fullName>
    </recommendedName>
</protein>
<dbReference type="FunFam" id="4.10.950.10:FF:000001">
    <property type="entry name" value="50S ribosomal protein L2"/>
    <property type="match status" value="1"/>
</dbReference>
<dbReference type="AlphaFoldDB" id="A0A1F5ZH74"/>
<dbReference type="InterPro" id="IPR022669">
    <property type="entry name" value="Ribosomal_uL2_C"/>
</dbReference>
<feature type="domain" description="Large ribosomal subunit protein uL2 RNA-binding" evidence="8">
    <location>
        <begin position="31"/>
        <end position="107"/>
    </location>
</feature>
<dbReference type="InterPro" id="IPR022666">
    <property type="entry name" value="Ribosomal_uL2_RNA-bd_dom"/>
</dbReference>
<gene>
    <name evidence="5" type="primary">rplB</name>
    <name evidence="9" type="ORF">A2Z00_00230</name>
</gene>
<dbReference type="Pfam" id="PF03947">
    <property type="entry name" value="Ribosomal_L2_C"/>
    <property type="match status" value="1"/>
</dbReference>
<dbReference type="GO" id="GO:0019843">
    <property type="term" value="F:rRNA binding"/>
    <property type="evidence" value="ECO:0007669"/>
    <property type="project" value="UniProtKB-UniRule"/>
</dbReference>
<feature type="compositionally biased region" description="Basic residues" evidence="6">
    <location>
        <begin position="247"/>
        <end position="264"/>
    </location>
</feature>
<name>A0A1F5ZH74_9BACT</name>
<dbReference type="GO" id="GO:0015934">
    <property type="term" value="C:large ribosomal subunit"/>
    <property type="evidence" value="ECO:0007669"/>
    <property type="project" value="InterPro"/>
</dbReference>
<dbReference type="HAMAP" id="MF_01320_B">
    <property type="entry name" value="Ribosomal_uL2_B"/>
    <property type="match status" value="1"/>
</dbReference>
<evidence type="ECO:0000256" key="6">
    <source>
        <dbReference type="SAM" id="MobiDB-lite"/>
    </source>
</evidence>
<dbReference type="SMART" id="SM01382">
    <property type="entry name" value="Ribosomal_L2_C"/>
    <property type="match status" value="1"/>
</dbReference>
<dbReference type="InterPro" id="IPR014722">
    <property type="entry name" value="Rib_uL2_dom2"/>
</dbReference>
<dbReference type="Gene3D" id="2.30.30.30">
    <property type="match status" value="1"/>
</dbReference>
<comment type="similarity">
    <text evidence="1 5">Belongs to the universal ribosomal protein uL2 family.</text>
</comment>
<evidence type="ECO:0000259" key="7">
    <source>
        <dbReference type="SMART" id="SM01382"/>
    </source>
</evidence>
<keyword evidence="5" id="KW-0694">RNA-binding</keyword>
<dbReference type="InterPro" id="IPR002171">
    <property type="entry name" value="Ribosomal_uL2"/>
</dbReference>
<keyword evidence="2 5" id="KW-0689">Ribosomal protein</keyword>
<evidence type="ECO:0000256" key="5">
    <source>
        <dbReference type="HAMAP-Rule" id="MF_01320"/>
    </source>
</evidence>
<evidence type="ECO:0000256" key="4">
    <source>
        <dbReference type="ARBA" id="ARBA00035242"/>
    </source>
</evidence>
<dbReference type="Gene3D" id="4.10.950.10">
    <property type="entry name" value="Ribosomal protein L2, domain 3"/>
    <property type="match status" value="1"/>
</dbReference>
<dbReference type="NCBIfam" id="TIGR01171">
    <property type="entry name" value="rplB_bact"/>
    <property type="match status" value="1"/>
</dbReference>
<dbReference type="EMBL" id="MFIZ01000012">
    <property type="protein sequence ID" value="OGG11866.1"/>
    <property type="molecule type" value="Genomic_DNA"/>
</dbReference>
<keyword evidence="3 5" id="KW-0687">Ribonucleoprotein</keyword>
<proteinExistence type="inferred from homology"/>
<dbReference type="GO" id="GO:0003735">
    <property type="term" value="F:structural constituent of ribosome"/>
    <property type="evidence" value="ECO:0007669"/>
    <property type="project" value="InterPro"/>
</dbReference>
<organism evidence="9 10">
    <name type="scientific">Candidatus Gottesmanbacteria bacterium RBG_13_45_10</name>
    <dbReference type="NCBI Taxonomy" id="1798370"/>
    <lineage>
        <taxon>Bacteria</taxon>
        <taxon>Candidatus Gottesmaniibacteriota</taxon>
    </lineage>
</organism>
<dbReference type="InterPro" id="IPR008991">
    <property type="entry name" value="Translation_prot_SH3-like_sf"/>
</dbReference>
<sequence length="264" mass="29026">MRQAKRQRHNNEPMKNEPIKSLTVILPKNSGRDDHGHISVRHQGGREKRFYRVIDWKRDKEGIPAHVVSVEYDPNRSSDIALLQYADGEKRYILAPLGITVGQKIMAGPTADIKPGNTLSLGDMPVGTPVHNVELKPGRGGQIVRSAGTVAVVLAREGNLVQLKLPSGEIRLFDASCKATVGQIGNVDLRNRVIGKAGRSRHMGIRPTVRGVAQNPRTHPHGGGEGRSGIGMSSPKSPWGKRTLGTKTRKKKKYSNRFIVSRRK</sequence>
<comment type="subunit">
    <text evidence="5">Part of the 50S ribosomal subunit. Forms a bridge to the 30S subunit in the 70S ribosome.</text>
</comment>
<dbReference type="SMART" id="SM01383">
    <property type="entry name" value="Ribosomal_L2"/>
    <property type="match status" value="1"/>
</dbReference>
<dbReference type="PANTHER" id="PTHR13691:SF5">
    <property type="entry name" value="LARGE RIBOSOMAL SUBUNIT PROTEIN UL2M"/>
    <property type="match status" value="1"/>
</dbReference>
<evidence type="ECO:0000259" key="8">
    <source>
        <dbReference type="SMART" id="SM01383"/>
    </source>
</evidence>
<accession>A0A1F5ZH74</accession>
<evidence type="ECO:0000313" key="9">
    <source>
        <dbReference type="EMBL" id="OGG11866.1"/>
    </source>
</evidence>
<reference evidence="9 10" key="1">
    <citation type="journal article" date="2016" name="Nat. Commun.">
        <title>Thousands of microbial genomes shed light on interconnected biogeochemical processes in an aquifer system.</title>
        <authorList>
            <person name="Anantharaman K."/>
            <person name="Brown C.T."/>
            <person name="Hug L.A."/>
            <person name="Sharon I."/>
            <person name="Castelle C.J."/>
            <person name="Probst A.J."/>
            <person name="Thomas B.C."/>
            <person name="Singh A."/>
            <person name="Wilkins M.J."/>
            <person name="Karaoz U."/>
            <person name="Brodie E.L."/>
            <person name="Williams K.H."/>
            <person name="Hubbard S.S."/>
            <person name="Banfield J.F."/>
        </authorList>
    </citation>
    <scope>NUCLEOTIDE SEQUENCE [LARGE SCALE GENOMIC DNA]</scope>
</reference>
<dbReference type="STRING" id="1798370.A2Z00_00230"/>
<feature type="compositionally biased region" description="Low complexity" evidence="6">
    <location>
        <begin position="230"/>
        <end position="246"/>
    </location>
</feature>
<keyword evidence="5" id="KW-0699">rRNA-binding</keyword>
<feature type="region of interest" description="Disordered" evidence="6">
    <location>
        <begin position="209"/>
        <end position="264"/>
    </location>
</feature>
<dbReference type="PIRSF" id="PIRSF002158">
    <property type="entry name" value="Ribosomal_L2"/>
    <property type="match status" value="1"/>
</dbReference>
<comment type="function">
    <text evidence="5">One of the primary rRNA binding proteins. Required for association of the 30S and 50S subunits to form the 70S ribosome, for tRNA binding and peptide bond formation. It has been suggested to have peptidyltransferase activity; this is somewhat controversial. Makes several contacts with the 16S rRNA in the 70S ribosome.</text>
</comment>
<dbReference type="PANTHER" id="PTHR13691">
    <property type="entry name" value="RIBOSOMAL PROTEIN L2"/>
    <property type="match status" value="1"/>
</dbReference>
<dbReference type="InterPro" id="IPR005880">
    <property type="entry name" value="Ribosomal_uL2_bac/org-type"/>
</dbReference>
<dbReference type="GO" id="GO:0002181">
    <property type="term" value="P:cytoplasmic translation"/>
    <property type="evidence" value="ECO:0007669"/>
    <property type="project" value="TreeGrafter"/>
</dbReference>
<evidence type="ECO:0000256" key="3">
    <source>
        <dbReference type="ARBA" id="ARBA00023274"/>
    </source>
</evidence>
<dbReference type="SUPFAM" id="SSF50104">
    <property type="entry name" value="Translation proteins SH3-like domain"/>
    <property type="match status" value="1"/>
</dbReference>
<dbReference type="InterPro" id="IPR012340">
    <property type="entry name" value="NA-bd_OB-fold"/>
</dbReference>
<dbReference type="FunFam" id="2.30.30.30:FF:000001">
    <property type="entry name" value="50S ribosomal protein L2"/>
    <property type="match status" value="1"/>
</dbReference>